<dbReference type="AlphaFoldDB" id="A0A3P1CL55"/>
<feature type="transmembrane region" description="Helical" evidence="1">
    <location>
        <begin position="25"/>
        <end position="47"/>
    </location>
</feature>
<comment type="caution">
    <text evidence="2">The sequence shown here is derived from an EMBL/GenBank/DDBJ whole genome shotgun (WGS) entry which is preliminary data.</text>
</comment>
<feature type="transmembrane region" description="Helical" evidence="1">
    <location>
        <begin position="362"/>
        <end position="380"/>
    </location>
</feature>
<feature type="transmembrane region" description="Helical" evidence="1">
    <location>
        <begin position="299"/>
        <end position="316"/>
    </location>
</feature>
<dbReference type="EMBL" id="RQJP01000003">
    <property type="protein sequence ID" value="RRB14037.1"/>
    <property type="molecule type" value="Genomic_DNA"/>
</dbReference>
<feature type="transmembrane region" description="Helical" evidence="1">
    <location>
        <begin position="192"/>
        <end position="215"/>
    </location>
</feature>
<accession>A0A3P1CL55</accession>
<keyword evidence="1" id="KW-1133">Transmembrane helix</keyword>
<organism evidence="2 3">
    <name type="scientific">Larkinella knui</name>
    <dbReference type="NCBI Taxonomy" id="2025310"/>
    <lineage>
        <taxon>Bacteria</taxon>
        <taxon>Pseudomonadati</taxon>
        <taxon>Bacteroidota</taxon>
        <taxon>Cytophagia</taxon>
        <taxon>Cytophagales</taxon>
        <taxon>Spirosomataceae</taxon>
        <taxon>Larkinella</taxon>
    </lineage>
</organism>
<reference evidence="2 3" key="1">
    <citation type="submission" date="2018-11" db="EMBL/GenBank/DDBJ databases">
        <authorList>
            <person name="Zhou Z."/>
            <person name="Wang G."/>
        </authorList>
    </citation>
    <scope>NUCLEOTIDE SEQUENCE [LARGE SCALE GENOMIC DNA]</scope>
    <source>
        <strain evidence="2 3">KCTC42998</strain>
    </source>
</reference>
<keyword evidence="3" id="KW-1185">Reference proteome</keyword>
<evidence type="ECO:0000313" key="2">
    <source>
        <dbReference type="EMBL" id="RRB14037.1"/>
    </source>
</evidence>
<evidence type="ECO:0000313" key="3">
    <source>
        <dbReference type="Proteomes" id="UP000274271"/>
    </source>
</evidence>
<keyword evidence="1" id="KW-0472">Membrane</keyword>
<feature type="transmembrane region" description="Helical" evidence="1">
    <location>
        <begin position="227"/>
        <end position="244"/>
    </location>
</feature>
<feature type="transmembrane region" description="Helical" evidence="1">
    <location>
        <begin position="328"/>
        <end position="347"/>
    </location>
</feature>
<feature type="transmembrane region" description="Helical" evidence="1">
    <location>
        <begin position="256"/>
        <end position="279"/>
    </location>
</feature>
<feature type="transmembrane region" description="Helical" evidence="1">
    <location>
        <begin position="107"/>
        <end position="128"/>
    </location>
</feature>
<feature type="transmembrane region" description="Helical" evidence="1">
    <location>
        <begin position="135"/>
        <end position="157"/>
    </location>
</feature>
<protein>
    <submittedName>
        <fullName evidence="2">Uncharacterized protein</fullName>
    </submittedName>
</protein>
<sequence>MQINSTTLVGKGYRTIKLNRYKRRVNIITGIGCGALLSCYLIQQYYYTPSLPFGDDLPVIFQFLFRFDEAPTWSEKIAILVNNRFAEHRLLSASCITLLTYLISGTVQLPVLTVIAGLCWVSSTLLYFKWLKKSALSTIWLIPILFVFLAAAPYQVIYWPMAALQHLVVVFLCFITLYFLSAEEKTSPRLILWAISFAFITTFSAGNGMAVWPAGLLVLGLRRDVKYSLIWFFCSVLSVTLYLWDLPRTGLPSDQAAKLLLTNALRKIIGFFAGLGSAIHTKSYESFLDDANYVFSLKYPSIYLGLLIVLLFGWAFRKTILNYDSRISPVLGCTVFIFISFAFIIWGRTPIDGEIVAFKSRYYPYSIVAICNAIFLMAFLTKATFWYKWLFTGSVICGATFWSIWQVVAYHKIYNHANLLQAGLFNWQHNGSWVVYQQTSYYENYFNAFFDEMKARHFPIQIPNTPLSQAFKNKKWTDHYFSELKQVQIQKINNYVHLNLRNEQAQAIRNVDEGYTMVMASERDTFLLWSVVSPTGIRNFFKTGQSCREGYRVEVALDQEKMPKGNYSLHQFYYSGNQGIINRKSESTIVF</sequence>
<feature type="transmembrane region" description="Helical" evidence="1">
    <location>
        <begin position="163"/>
        <end position="180"/>
    </location>
</feature>
<proteinExistence type="predicted"/>
<name>A0A3P1CL55_9BACT</name>
<gene>
    <name evidence="2" type="ORF">EHT87_17490</name>
</gene>
<feature type="transmembrane region" description="Helical" evidence="1">
    <location>
        <begin position="387"/>
        <end position="405"/>
    </location>
</feature>
<dbReference type="Proteomes" id="UP000274271">
    <property type="component" value="Unassembled WGS sequence"/>
</dbReference>
<keyword evidence="1" id="KW-0812">Transmembrane</keyword>
<evidence type="ECO:0000256" key="1">
    <source>
        <dbReference type="SAM" id="Phobius"/>
    </source>
</evidence>
<dbReference type="OrthoDB" id="913445at2"/>
<dbReference type="RefSeq" id="WP_124907933.1">
    <property type="nucleotide sequence ID" value="NZ_RQJP01000003.1"/>
</dbReference>